<evidence type="ECO:0000256" key="1">
    <source>
        <dbReference type="SAM" id="MobiDB-lite"/>
    </source>
</evidence>
<feature type="compositionally biased region" description="Polar residues" evidence="1">
    <location>
        <begin position="108"/>
        <end position="126"/>
    </location>
</feature>
<proteinExistence type="predicted"/>
<feature type="compositionally biased region" description="Low complexity" evidence="1">
    <location>
        <begin position="146"/>
        <end position="161"/>
    </location>
</feature>
<comment type="caution">
    <text evidence="2">The sequence shown here is derived from an EMBL/GenBank/DDBJ whole genome shotgun (WGS) entry which is preliminary data.</text>
</comment>
<reference evidence="3" key="1">
    <citation type="submission" date="2024-06" db="EMBL/GenBank/DDBJ databases">
        <title>Multi-omics analyses provide insights into the biosynthesis of the anticancer antibiotic pleurotin in Hohenbuehelia grisea.</title>
        <authorList>
            <person name="Weaver J.A."/>
            <person name="Alberti F."/>
        </authorList>
    </citation>
    <scope>NUCLEOTIDE SEQUENCE [LARGE SCALE GENOMIC DNA]</scope>
    <source>
        <strain evidence="3">T-177</strain>
    </source>
</reference>
<accession>A0ABR3J4S2</accession>
<feature type="region of interest" description="Disordered" evidence="1">
    <location>
        <begin position="35"/>
        <end position="54"/>
    </location>
</feature>
<feature type="compositionally biased region" description="Low complexity" evidence="1">
    <location>
        <begin position="203"/>
        <end position="231"/>
    </location>
</feature>
<feature type="region of interest" description="Disordered" evidence="1">
    <location>
        <begin position="363"/>
        <end position="424"/>
    </location>
</feature>
<dbReference type="Proteomes" id="UP001556367">
    <property type="component" value="Unassembled WGS sequence"/>
</dbReference>
<keyword evidence="3" id="KW-1185">Reference proteome</keyword>
<gene>
    <name evidence="2" type="ORF">HGRIS_007420</name>
</gene>
<feature type="region of interest" description="Disordered" evidence="1">
    <location>
        <begin position="61"/>
        <end position="181"/>
    </location>
</feature>
<evidence type="ECO:0000313" key="2">
    <source>
        <dbReference type="EMBL" id="KAL0950630.1"/>
    </source>
</evidence>
<protein>
    <submittedName>
        <fullName evidence="2">Uncharacterized protein</fullName>
    </submittedName>
</protein>
<dbReference type="EMBL" id="JASNQZ010000011">
    <property type="protein sequence ID" value="KAL0950630.1"/>
    <property type="molecule type" value="Genomic_DNA"/>
</dbReference>
<organism evidence="2 3">
    <name type="scientific">Hohenbuehelia grisea</name>
    <dbReference type="NCBI Taxonomy" id="104357"/>
    <lineage>
        <taxon>Eukaryota</taxon>
        <taxon>Fungi</taxon>
        <taxon>Dikarya</taxon>
        <taxon>Basidiomycota</taxon>
        <taxon>Agaricomycotina</taxon>
        <taxon>Agaricomycetes</taxon>
        <taxon>Agaricomycetidae</taxon>
        <taxon>Agaricales</taxon>
        <taxon>Pleurotineae</taxon>
        <taxon>Pleurotaceae</taxon>
        <taxon>Hohenbuehelia</taxon>
    </lineage>
</organism>
<feature type="region of interest" description="Disordered" evidence="1">
    <location>
        <begin position="199"/>
        <end position="259"/>
    </location>
</feature>
<feature type="compositionally biased region" description="Low complexity" evidence="1">
    <location>
        <begin position="248"/>
        <end position="259"/>
    </location>
</feature>
<feature type="compositionally biased region" description="Polar residues" evidence="1">
    <location>
        <begin position="366"/>
        <end position="395"/>
    </location>
</feature>
<evidence type="ECO:0000313" key="3">
    <source>
        <dbReference type="Proteomes" id="UP001556367"/>
    </source>
</evidence>
<name>A0ABR3J4S2_9AGAR</name>
<sequence length="454" mass="49065">MSDVDPAFLEEIQWLNAIDLDSRSSIFSETRSLRPVPIDIPSPRSSTASYPAKDSLDLRRNSNFKLRTTPHLRRVLTDQTRVPASDPSKGRMRKGRTSPIDKELASVSAPTNTTTITPGRSRSPGSKQIPRSEWLYRRPNYPRGRSATSPSSTSLSVPTTESRSRLSAHGRSYSDGQPVRPMKPAYAAETAPVLETRANGCRSPSLTSTTSSVTTIATSSSRPVTPVSPGSKPSFRTHHPSKSILTRTSSSTTKNSIGSSNCNKSVKFVEMPTIHHPSAGYWDMDGIDVTNMDVGYMDEDARLPADPYRNARELLCQTPTPGKERAKGLSRFLKRRTSHKSKPSISGPFALGSIHAHPLMDPASTAVPTETASIRSTSTVGSTSRAPSKPASLSTGVPLRPAPSLESFKSARSTSGRSVRSMGSIGSTTSINRFRSWLDRMGSSFRGEGGFGIS</sequence>